<organism evidence="2 3">
    <name type="scientific">Hirundo rustica rustica</name>
    <dbReference type="NCBI Taxonomy" id="333673"/>
    <lineage>
        <taxon>Eukaryota</taxon>
        <taxon>Metazoa</taxon>
        <taxon>Chordata</taxon>
        <taxon>Craniata</taxon>
        <taxon>Vertebrata</taxon>
        <taxon>Euteleostomi</taxon>
        <taxon>Archelosauria</taxon>
        <taxon>Archosauria</taxon>
        <taxon>Dinosauria</taxon>
        <taxon>Saurischia</taxon>
        <taxon>Theropoda</taxon>
        <taxon>Coelurosauria</taxon>
        <taxon>Aves</taxon>
        <taxon>Neognathae</taxon>
        <taxon>Neoaves</taxon>
        <taxon>Telluraves</taxon>
        <taxon>Australaves</taxon>
        <taxon>Passeriformes</taxon>
        <taxon>Sylvioidea</taxon>
        <taxon>Hirundinidae</taxon>
        <taxon>Hirundo</taxon>
    </lineage>
</organism>
<evidence type="ECO:0000313" key="3">
    <source>
        <dbReference type="Proteomes" id="UP000269221"/>
    </source>
</evidence>
<sequence length="151" mass="16642">MALAGRVPLPGTEGAWGPRHLLQSPPEEDGVLYVDYKPPALDSIRLPRYVLYLMMAATLVLLVAYAIVGHLIKDLVHDFADWAFGPKPEEKEGMAEGIVLEAEWLEKDEVLEEQKAEDEGTSILPGTDIPLGLLAPRSSVSFADSPEKRFF</sequence>
<dbReference type="AlphaFoldDB" id="A0A3M0JI79"/>
<dbReference type="OrthoDB" id="8848457at2759"/>
<proteinExistence type="predicted"/>
<keyword evidence="3" id="KW-1185">Reference proteome</keyword>
<accession>A0A3M0JI79</accession>
<keyword evidence="1" id="KW-1133">Transmembrane helix</keyword>
<name>A0A3M0JI79_HIRRU</name>
<dbReference type="EMBL" id="QRBI01000142">
    <property type="protein sequence ID" value="RMC00802.1"/>
    <property type="molecule type" value="Genomic_DNA"/>
</dbReference>
<keyword evidence="1" id="KW-0472">Membrane</keyword>
<dbReference type="Proteomes" id="UP000269221">
    <property type="component" value="Unassembled WGS sequence"/>
</dbReference>
<reference evidence="2 3" key="1">
    <citation type="submission" date="2018-07" db="EMBL/GenBank/DDBJ databases">
        <title>A high quality draft genome assembly of the barn swallow (H. rustica rustica).</title>
        <authorList>
            <person name="Formenti G."/>
            <person name="Chiara M."/>
            <person name="Poveda L."/>
            <person name="Francoijs K.-J."/>
            <person name="Bonisoli-Alquati A."/>
            <person name="Canova L."/>
            <person name="Gianfranceschi L."/>
            <person name="Horner D.S."/>
            <person name="Saino N."/>
        </authorList>
    </citation>
    <scope>NUCLEOTIDE SEQUENCE [LARGE SCALE GENOMIC DNA]</scope>
    <source>
        <strain evidence="2">Chelidonia</strain>
        <tissue evidence="2">Blood</tissue>
    </source>
</reference>
<dbReference type="STRING" id="333673.A0A3M0JI79"/>
<evidence type="ECO:0000313" key="2">
    <source>
        <dbReference type="EMBL" id="RMC00802.1"/>
    </source>
</evidence>
<feature type="transmembrane region" description="Helical" evidence="1">
    <location>
        <begin position="49"/>
        <end position="68"/>
    </location>
</feature>
<comment type="caution">
    <text evidence="2">The sequence shown here is derived from an EMBL/GenBank/DDBJ whole genome shotgun (WGS) entry which is preliminary data.</text>
</comment>
<evidence type="ECO:0000256" key="1">
    <source>
        <dbReference type="SAM" id="Phobius"/>
    </source>
</evidence>
<keyword evidence="1" id="KW-0812">Transmembrane</keyword>
<protein>
    <submittedName>
        <fullName evidence="2">Uncharacterized protein</fullName>
    </submittedName>
</protein>
<gene>
    <name evidence="2" type="ORF">DUI87_22486</name>
</gene>